<dbReference type="AlphaFoldDB" id="A0A851GB66"/>
<dbReference type="EMBL" id="JACBAZ010000002">
    <property type="protein sequence ID" value="NWK54998.1"/>
    <property type="molecule type" value="Genomic_DNA"/>
</dbReference>
<dbReference type="Proteomes" id="UP000557872">
    <property type="component" value="Unassembled WGS sequence"/>
</dbReference>
<dbReference type="Pfam" id="PF18982">
    <property type="entry name" value="JetA"/>
    <property type="match status" value="1"/>
</dbReference>
<gene>
    <name evidence="1" type="ORF">HW115_05220</name>
</gene>
<proteinExistence type="predicted"/>
<accession>A0A851GB66</accession>
<evidence type="ECO:0000313" key="1">
    <source>
        <dbReference type="EMBL" id="NWK54998.1"/>
    </source>
</evidence>
<reference evidence="1 2" key="1">
    <citation type="submission" date="2020-07" db="EMBL/GenBank/DDBJ databases">
        <title>Roseicoccus Jingziensis gen. nov., sp. nov., isolated from coastal seawater.</title>
        <authorList>
            <person name="Feng X."/>
        </authorList>
    </citation>
    <scope>NUCLEOTIDE SEQUENCE [LARGE SCALE GENOMIC DNA]</scope>
    <source>
        <strain evidence="1 2">N1E253</strain>
    </source>
</reference>
<protein>
    <submittedName>
        <fullName evidence="1">Uncharacterized protein</fullName>
    </submittedName>
</protein>
<organism evidence="1 2">
    <name type="scientific">Oceaniferula marina</name>
    <dbReference type="NCBI Taxonomy" id="2748318"/>
    <lineage>
        <taxon>Bacteria</taxon>
        <taxon>Pseudomonadati</taxon>
        <taxon>Verrucomicrobiota</taxon>
        <taxon>Verrucomicrobiia</taxon>
        <taxon>Verrucomicrobiales</taxon>
        <taxon>Verrucomicrobiaceae</taxon>
        <taxon>Oceaniferula</taxon>
    </lineage>
</organism>
<dbReference type="RefSeq" id="WP_178931543.1">
    <property type="nucleotide sequence ID" value="NZ_JACBAZ010000002.1"/>
</dbReference>
<name>A0A851GB66_9BACT</name>
<evidence type="ECO:0000313" key="2">
    <source>
        <dbReference type="Proteomes" id="UP000557872"/>
    </source>
</evidence>
<sequence length="485" mass="54633">MSTEHLSTALFRETRGPGFFRVLSGKNAAFYVDVLDELEQLTAEKPDGLAREEVIAVITDTLERHPGFEFIELEDESQDPSEASSPRDKARLLLHYLLKCHWLDEPPQRDWRKIIYFDAHGATLIQALRKIAWPDAAVFTDKLIGVCSMLADESSLSDTPWQTVENCIANVKDGLSELQSMQKSIQRFTRRQLEEETLKGNLSVVFDDYTEQMSHACYAEMVRSRLPLRLPAAVNRITKRLMSDASAFSDMQTEVLRRHPDMSAETARAMVGNTLDELITLIERVMPMADEIDRRTADFIRRSLARFRYLQDVTGERRGEVKAFFDTLNNRHAGKKITQVTQIDESFPAFRLPSASIPAGLDSLYKPPIKRPDLKQDSFDEAIEEGDREGALSDMGRALKESLSAHRANSYVKSLPGGKGICIASADLPLEGEAGFSDLISLLLHAESNGVRYRLEVDRVEQESIPPETDPLPGCSVERFTLIKK</sequence>
<comment type="caution">
    <text evidence="1">The sequence shown here is derived from an EMBL/GenBank/DDBJ whole genome shotgun (WGS) entry which is preliminary data.</text>
</comment>
<dbReference type="InterPro" id="IPR043773">
    <property type="entry name" value="JetA"/>
</dbReference>
<keyword evidence="2" id="KW-1185">Reference proteome</keyword>